<dbReference type="Gene3D" id="3.30.1390.10">
    <property type="match status" value="1"/>
</dbReference>
<dbReference type="GO" id="GO:0005840">
    <property type="term" value="C:ribosome"/>
    <property type="evidence" value="ECO:0007669"/>
    <property type="project" value="UniProtKB-KW"/>
</dbReference>
<name>F9DGP1_9BACT</name>
<keyword evidence="2" id="KW-0687">Ribonucleoprotein</keyword>
<dbReference type="SUPFAM" id="SSF54736">
    <property type="entry name" value="ClpS-like"/>
    <property type="match status" value="1"/>
</dbReference>
<dbReference type="GO" id="GO:0003735">
    <property type="term" value="F:structural constituent of ribosome"/>
    <property type="evidence" value="ECO:0007669"/>
    <property type="project" value="InterPro"/>
</dbReference>
<reference evidence="2 3" key="1">
    <citation type="submission" date="2011-04" db="EMBL/GenBank/DDBJ databases">
        <authorList>
            <person name="Muzny D."/>
            <person name="Qin X."/>
            <person name="Deng J."/>
            <person name="Jiang H."/>
            <person name="Liu Y."/>
            <person name="Qu J."/>
            <person name="Song X.-Z."/>
            <person name="Zhang L."/>
            <person name="Thornton R."/>
            <person name="Coyle M."/>
            <person name="Francisco L."/>
            <person name="Jackson L."/>
            <person name="Javaid M."/>
            <person name="Korchina V."/>
            <person name="Kovar C."/>
            <person name="Mata R."/>
            <person name="Mathew T."/>
            <person name="Ngo R."/>
            <person name="Nguyen L."/>
            <person name="Nguyen N."/>
            <person name="Okwuonu G."/>
            <person name="Ongeri F."/>
            <person name="Pham C."/>
            <person name="Simmons D."/>
            <person name="Wilczek-Boney K."/>
            <person name="Hale W."/>
            <person name="Jakkamsetti A."/>
            <person name="Pham P."/>
            <person name="Ruth R."/>
            <person name="San Lucas F."/>
            <person name="Warren J."/>
            <person name="Zhang J."/>
            <person name="Zhao Z."/>
            <person name="Zhou C."/>
            <person name="Zhu D."/>
            <person name="Lee S."/>
            <person name="Bess C."/>
            <person name="Blankenburg K."/>
            <person name="Forbes L."/>
            <person name="Fu Q."/>
            <person name="Gubbala S."/>
            <person name="Hirani K."/>
            <person name="Jayaseelan J.C."/>
            <person name="Lara F."/>
            <person name="Munidasa M."/>
            <person name="Palculict T."/>
            <person name="Patil S."/>
            <person name="Pu L.-L."/>
            <person name="Saada N."/>
            <person name="Tang L."/>
            <person name="Weissenberger G."/>
            <person name="Zhu Y."/>
            <person name="Hemphill L."/>
            <person name="Shang Y."/>
            <person name="Youmans B."/>
            <person name="Ayvaz T."/>
            <person name="Ross M."/>
            <person name="Santibanez J."/>
            <person name="Aqrawi P."/>
            <person name="Gross S."/>
            <person name="Joshi V."/>
            <person name="Fowler G."/>
            <person name="Nazareth L."/>
            <person name="Reid J."/>
            <person name="Worley K."/>
            <person name="Petrosino J."/>
            <person name="Highlander S."/>
            <person name="Gibbs R."/>
        </authorList>
    </citation>
    <scope>NUCLEOTIDE SEQUENCE [LARGE SCALE GENOMIC DNA]</scope>
    <source>
        <strain evidence="2 3">ATCC 700821</strain>
    </source>
</reference>
<dbReference type="Pfam" id="PF00542">
    <property type="entry name" value="Ribosomal_L12"/>
    <property type="match status" value="1"/>
</dbReference>
<evidence type="ECO:0000259" key="1">
    <source>
        <dbReference type="Pfam" id="PF00542"/>
    </source>
</evidence>
<dbReference type="HOGENOM" id="CLU_026286_0_0_10"/>
<keyword evidence="2" id="KW-0689">Ribosomal protein</keyword>
<proteinExistence type="predicted"/>
<protein>
    <submittedName>
        <fullName evidence="2">50S ribosomal protein L7/L12</fullName>
    </submittedName>
</protein>
<feature type="domain" description="Large ribosomal subunit protein bL12 C-terminal" evidence="1">
    <location>
        <begin position="693"/>
        <end position="758"/>
    </location>
</feature>
<sequence>MERHFKTMKNNLLRNMYAAIVALFVTSFVLPQQLQAENYNLLLNGKRVTSENCGDLTAIEGVKGKVTYDATSNVLTLENATISNSSEKSAGVALWNSVKNLTIKLVGENSITSEKSGGVVNYEKLTFTGTGKLTIKGVMSSNTDYSYGILNPGTIIVDGCTMEISGGVNGITSGRWKFNKCNVRVKGNGLEGDEYKGSMGRLGYVPEFTDCKIVSPEGTVWKELNKSGYKFQSLFGADGKVVTDWVTIKPNTAPEKYNLLINGKQVTSENCSDLTAIEGVKGKVTYDATSNVLTLENATISNASEKAAGVALWNSIKNLTIKLVGENTITSEKSGGIVNYDKLTFAGTGKLTVTGAQAGNEDYCYGILNHNAITVDGTSLEISGGVNGIASGRWKFNKCNVRVKGNGSTNDEYKGSMGRLNVIPEFTDCKIVSPEGTVWKELNKSGYKFQSLFGADGKVVTDWVTIKPNTAPEKYNLLINGKQVTSENCSDLTAIEGVKGKVTYDATSNVLTLENATISNASEKAAGVALWNSIKNLTIKLVGENTITSEKSGGVVNYDKLTFAGTGKLTVTGAQAGNEDYCYGILNHNTITVDGTSLEISGGVNGIASGRWKFNKCNVRVKGNGSTNDEYKGSMGRLNVIPEFTDCKIVSPEGTVWKELNKSGYKFQSLFGADGKVVTDWVTIQSNDAPVTYDLVLEAVGDRDIAVIAIVKDITGMGMMAVKKLIETAPCMIKENMTEADAKDARDKLLAVGATANIYPHGTWKKPTGINIQTVDAAAQTIYNLQGVRINAKFENLPAGVYIVNGKKVLKK</sequence>
<evidence type="ECO:0000313" key="2">
    <source>
        <dbReference type="EMBL" id="EGQ19956.1"/>
    </source>
</evidence>
<dbReference type="GO" id="GO:0006412">
    <property type="term" value="P:translation"/>
    <property type="evidence" value="ECO:0007669"/>
    <property type="project" value="InterPro"/>
</dbReference>
<dbReference type="eggNOG" id="COG0222">
    <property type="taxonomic scope" value="Bacteria"/>
</dbReference>
<dbReference type="AlphaFoldDB" id="F9DGP1"/>
<accession>F9DGP1</accession>
<gene>
    <name evidence="2" type="primary">rplL2</name>
    <name evidence="2" type="ORF">HMPREF9144_0831</name>
</gene>
<dbReference type="Proteomes" id="UP000004123">
    <property type="component" value="Unassembled WGS sequence"/>
</dbReference>
<dbReference type="InterPro" id="IPR013823">
    <property type="entry name" value="Ribosomal_bL12_C"/>
</dbReference>
<dbReference type="STRING" id="997353.HMPREF9144_0831"/>
<dbReference type="InterPro" id="IPR014719">
    <property type="entry name" value="Ribosomal_bL12_C/ClpS-like"/>
</dbReference>
<dbReference type="EMBL" id="AFPY01000035">
    <property type="protein sequence ID" value="EGQ19956.1"/>
    <property type="molecule type" value="Genomic_DNA"/>
</dbReference>
<evidence type="ECO:0000313" key="3">
    <source>
        <dbReference type="Proteomes" id="UP000004123"/>
    </source>
</evidence>
<organism evidence="2 3">
    <name type="scientific">Prevotella pallens ATCC 700821</name>
    <dbReference type="NCBI Taxonomy" id="997353"/>
    <lineage>
        <taxon>Bacteria</taxon>
        <taxon>Pseudomonadati</taxon>
        <taxon>Bacteroidota</taxon>
        <taxon>Bacteroidia</taxon>
        <taxon>Bacteroidales</taxon>
        <taxon>Prevotellaceae</taxon>
        <taxon>Prevotella</taxon>
    </lineage>
</organism>
<comment type="caution">
    <text evidence="2">The sequence shown here is derived from an EMBL/GenBank/DDBJ whole genome shotgun (WGS) entry which is preliminary data.</text>
</comment>